<evidence type="ECO:0000256" key="1">
    <source>
        <dbReference type="ARBA" id="ARBA00010098"/>
    </source>
</evidence>
<dbReference type="GO" id="GO:0003743">
    <property type="term" value="F:translation initiation factor activity"/>
    <property type="evidence" value="ECO:0007669"/>
    <property type="project" value="UniProtKB-KW"/>
</dbReference>
<reference evidence="3" key="1">
    <citation type="submission" date="2025-08" db="UniProtKB">
        <authorList>
            <consortium name="RefSeq"/>
        </authorList>
    </citation>
    <scope>IDENTIFICATION</scope>
    <source>
        <tissue evidence="3">Total insect</tissue>
    </source>
</reference>
<dbReference type="PANTHER" id="PTHR12790:SF0">
    <property type="entry name" value="RNA POLYMERASE I-SPECIFIC TRANSCRIPTION INITIATION FACTOR RRN3-RELATED"/>
    <property type="match status" value="1"/>
</dbReference>
<evidence type="ECO:0000313" key="2">
    <source>
        <dbReference type="Proteomes" id="UP000515158"/>
    </source>
</evidence>
<dbReference type="GO" id="GO:0001181">
    <property type="term" value="F:RNA polymerase I general transcription initiation factor activity"/>
    <property type="evidence" value="ECO:0007669"/>
    <property type="project" value="InterPro"/>
</dbReference>
<name>A0A6P9A5D5_THRPL</name>
<dbReference type="AlphaFoldDB" id="A0A6P9A5D5"/>
<evidence type="ECO:0000313" key="3">
    <source>
        <dbReference type="RefSeq" id="XP_034251741.1"/>
    </source>
</evidence>
<dbReference type="OrthoDB" id="26970at2759"/>
<dbReference type="Proteomes" id="UP000515158">
    <property type="component" value="Unplaced"/>
</dbReference>
<proteinExistence type="inferred from homology"/>
<sequence>MSTIKDHRSSIGAHIARRQSIAKKVSFQLPRNLKGTLLDFTNGLDHRPYQDLVCILRDSEVKDEDLCLLLKESQDCISILNQNLRLFIQVLLIVKWTHRGPEAVSAFQSFLLDLCSAHSYHTVAVLDHLVENFMRVPDPDSDWPAGEPSPMEEQIFQNSHHVLKQLLKMVPMAGELLVSSLAKSFPYKGKTTAIHRSYVYNMLEILKYQPKYRQDFLSLIVSKMVELDVNAPRADIDLAEDEEMDVETEDIFSMEQNSKMKHPVANTLDHLMLQLFIFIKKECTDPISNATTLERCYSVYKEFLQIFERVILPTHNTHHVQYIMWYICSLRPKLAEVFVKYLWAQALGVHLPPIRRQSAIAYIASFLARSNYVKIEFLKDVLQDMADWIHGYINNQDGQKAVEIRLHSVFYSVCQGLFYLMCFRHKELFRTKQNMVFLRGLNLTKVVTCSLNPLKVCLPEVVKKFTAITRAYQLVYCNSVVERNSRSAVPIVHTKNHVMQPDQPSNLLETFFPFDPYRLQRSSAFIAPHYSVYQDDIPNEENNKKADNDEDDFLHESMSVSFNDKRFSYSSSPGFLQEHPLHSASSPLLRQCI</sequence>
<dbReference type="GO" id="GO:0005634">
    <property type="term" value="C:nucleus"/>
    <property type="evidence" value="ECO:0007669"/>
    <property type="project" value="TreeGrafter"/>
</dbReference>
<dbReference type="CTD" id="35454"/>
<dbReference type="RefSeq" id="XP_034251741.1">
    <property type="nucleotide sequence ID" value="XM_034395850.1"/>
</dbReference>
<dbReference type="GO" id="GO:0001042">
    <property type="term" value="F:RNA polymerase I core binding"/>
    <property type="evidence" value="ECO:0007669"/>
    <property type="project" value="TreeGrafter"/>
</dbReference>
<dbReference type="PANTHER" id="PTHR12790">
    <property type="entry name" value="TRANSCRIPTION INITIATION FACTOR IA RRN3"/>
    <property type="match status" value="1"/>
</dbReference>
<gene>
    <name evidence="3" type="primary">LOC117651652</name>
</gene>
<keyword evidence="3" id="KW-0396">Initiation factor</keyword>
<dbReference type="GO" id="GO:0006361">
    <property type="term" value="P:transcription initiation at RNA polymerase I promoter"/>
    <property type="evidence" value="ECO:0007669"/>
    <property type="project" value="InterPro"/>
</dbReference>
<accession>A0A6P9A5D5</accession>
<dbReference type="Pfam" id="PF05327">
    <property type="entry name" value="RRN3"/>
    <property type="match status" value="1"/>
</dbReference>
<keyword evidence="3" id="KW-0648">Protein biosynthesis</keyword>
<dbReference type="KEGG" id="tpal:117651652"/>
<keyword evidence="2" id="KW-1185">Reference proteome</keyword>
<protein>
    <submittedName>
        <fullName evidence="3">RNA polymerase I-specific transcription initiation factor RRN3</fullName>
    </submittedName>
</protein>
<dbReference type="InParanoid" id="A0A6P9A5D5"/>
<comment type="similarity">
    <text evidence="1">Belongs to the RRN3 family.</text>
</comment>
<dbReference type="FunCoup" id="A0A6P9A5D5">
    <property type="interactions" value="1644"/>
</dbReference>
<organism evidence="3">
    <name type="scientific">Thrips palmi</name>
    <name type="common">Melon thrips</name>
    <dbReference type="NCBI Taxonomy" id="161013"/>
    <lineage>
        <taxon>Eukaryota</taxon>
        <taxon>Metazoa</taxon>
        <taxon>Ecdysozoa</taxon>
        <taxon>Arthropoda</taxon>
        <taxon>Hexapoda</taxon>
        <taxon>Insecta</taxon>
        <taxon>Pterygota</taxon>
        <taxon>Neoptera</taxon>
        <taxon>Paraneoptera</taxon>
        <taxon>Thysanoptera</taxon>
        <taxon>Terebrantia</taxon>
        <taxon>Thripoidea</taxon>
        <taxon>Thripidae</taxon>
        <taxon>Thrips</taxon>
    </lineage>
</organism>
<dbReference type="GeneID" id="117651652"/>
<dbReference type="InterPro" id="IPR007991">
    <property type="entry name" value="RNA_pol_I_trans_ini_fac_RRN3"/>
</dbReference>